<comment type="caution">
    <text evidence="3">The sequence shown here is derived from an EMBL/GenBank/DDBJ whole genome shotgun (WGS) entry which is preliminary data.</text>
</comment>
<name>A0A9D1ZA11_9FIRM</name>
<feature type="domain" description="BIG2" evidence="2">
    <location>
        <begin position="101"/>
        <end position="179"/>
    </location>
</feature>
<dbReference type="InterPro" id="IPR008964">
    <property type="entry name" value="Invasin/intimin_cell_adhesion"/>
</dbReference>
<feature type="signal peptide" evidence="1">
    <location>
        <begin position="1"/>
        <end position="21"/>
    </location>
</feature>
<evidence type="ECO:0000313" key="4">
    <source>
        <dbReference type="Proteomes" id="UP000824135"/>
    </source>
</evidence>
<evidence type="ECO:0000256" key="1">
    <source>
        <dbReference type="SAM" id="SignalP"/>
    </source>
</evidence>
<gene>
    <name evidence="3" type="ORF">H9728_06995</name>
</gene>
<dbReference type="SUPFAM" id="SSF49373">
    <property type="entry name" value="Invasin/intimin cell-adhesion fragments"/>
    <property type="match status" value="2"/>
</dbReference>
<dbReference type="Gene3D" id="2.160.20.110">
    <property type="match status" value="1"/>
</dbReference>
<evidence type="ECO:0000313" key="3">
    <source>
        <dbReference type="EMBL" id="HIY78777.1"/>
    </source>
</evidence>
<feature type="chain" id="PRO_5038625053" evidence="1">
    <location>
        <begin position="22"/>
        <end position="843"/>
    </location>
</feature>
<protein>
    <submittedName>
        <fullName evidence="3">Ig-like domain-containing protein</fullName>
    </submittedName>
</protein>
<evidence type="ECO:0000259" key="2">
    <source>
        <dbReference type="SMART" id="SM00635"/>
    </source>
</evidence>
<dbReference type="AlphaFoldDB" id="A0A9D1ZA11"/>
<dbReference type="InterPro" id="IPR003343">
    <property type="entry name" value="Big_2"/>
</dbReference>
<dbReference type="PROSITE" id="PS51257">
    <property type="entry name" value="PROKAR_LIPOPROTEIN"/>
    <property type="match status" value="1"/>
</dbReference>
<proteinExistence type="predicted"/>
<organism evidence="3 4">
    <name type="scientific">Candidatus Borkfalkia excrementavium</name>
    <dbReference type="NCBI Taxonomy" id="2838505"/>
    <lineage>
        <taxon>Bacteria</taxon>
        <taxon>Bacillati</taxon>
        <taxon>Bacillota</taxon>
        <taxon>Clostridia</taxon>
        <taxon>Christensenellales</taxon>
        <taxon>Christensenellaceae</taxon>
        <taxon>Candidatus Borkfalkia</taxon>
    </lineage>
</organism>
<dbReference type="SMART" id="SM00635">
    <property type="entry name" value="BID_2"/>
    <property type="match status" value="2"/>
</dbReference>
<dbReference type="Gene3D" id="2.60.40.1080">
    <property type="match status" value="2"/>
</dbReference>
<feature type="domain" description="BIG2" evidence="2">
    <location>
        <begin position="25"/>
        <end position="96"/>
    </location>
</feature>
<reference evidence="3" key="2">
    <citation type="submission" date="2021-04" db="EMBL/GenBank/DDBJ databases">
        <authorList>
            <person name="Gilroy R."/>
        </authorList>
    </citation>
    <scope>NUCLEOTIDE SEQUENCE</scope>
    <source>
        <strain evidence="3">CHK199-9574</strain>
    </source>
</reference>
<dbReference type="EMBL" id="DXCO01000040">
    <property type="protein sequence ID" value="HIY78777.1"/>
    <property type="molecule type" value="Genomic_DNA"/>
</dbReference>
<sequence length="843" mass="89783">MKKILVCLCFALAAVSFFIMAACENDQKIELETESVTLEVDESMQISANVSDGVTWRSEDPKIVTVDATGAVTGVSEGTTTVTASANGSSASCKVTVVPSTSNYIELNYKTDVLTVGDDLNISAQFYYQKNPVENEIVYKSSDSEVAAIEGNTVRAQKSGTATISAETTYDGKTYVGKFDLTVYEDVSIILTASGDSVSTGESVELSSSVLVNGKETDAEVAYSVDPAMGEIVQEDGKVFLKAVRAGNIAVFAEYAGTGTSVTLQSEYSSISDYMTTGVVYNKASDNEFTGAFADVSSIESVELENGDALNFSVDAVGNTFTVNNADDIPGSGIITLSIMLDKGYAVGYEIASVTKVISSLSDLQQLKDVSKSMCKDPNQYGGYYVLGADLVLGYNDTYDTIGNVSSPNESNGFIGVFDGNGHTISNTFNSQLFGNIGANGVVRNLIVDNVFRAGQNNCGSIAKTCYGLIENVLVTGGYQDGSNVGGVVSVLYGTVRNTVSAVVGAKNTQPTMGGIASVMEQGALAENVLVNGACINRAFYQNNGGEEKSVAIAEDAGALLESVKASENYPEFIVTFLSSERTARPFRLGDVYPLSNGAYEVEIAGRVSDMVKYGTPAGGNPWAERVNFLYFGAAAFRTVMFDMYVDEQVNQSLRFYIGGSSVMARFNTGEGNENATGSYRIRIYDAVTGEQLTFGSDTDVLPRGKWVTVVWDMTDALATIIQNDPLRLGIAFWGEPEGYVAFDNVRYSNNPAVLVTSGITEQMSVGDELVPEIEIYTANKDVWYPTGDSVSVDDIEITSSASDIIEFRDGKLVALKAGSASLEIRYRSEGVEAVAVRTVTVA</sequence>
<dbReference type="Proteomes" id="UP000824135">
    <property type="component" value="Unassembled WGS sequence"/>
</dbReference>
<accession>A0A9D1ZA11</accession>
<keyword evidence="1" id="KW-0732">Signal</keyword>
<reference evidence="3" key="1">
    <citation type="journal article" date="2021" name="PeerJ">
        <title>Extensive microbial diversity within the chicken gut microbiome revealed by metagenomics and culture.</title>
        <authorList>
            <person name="Gilroy R."/>
            <person name="Ravi A."/>
            <person name="Getino M."/>
            <person name="Pursley I."/>
            <person name="Horton D.L."/>
            <person name="Alikhan N.F."/>
            <person name="Baker D."/>
            <person name="Gharbi K."/>
            <person name="Hall N."/>
            <person name="Watson M."/>
            <person name="Adriaenssens E.M."/>
            <person name="Foster-Nyarko E."/>
            <person name="Jarju S."/>
            <person name="Secka A."/>
            <person name="Antonio M."/>
            <person name="Oren A."/>
            <person name="Chaudhuri R.R."/>
            <person name="La Ragione R."/>
            <person name="Hildebrand F."/>
            <person name="Pallen M.J."/>
        </authorList>
    </citation>
    <scope>NUCLEOTIDE SEQUENCE</scope>
    <source>
        <strain evidence="3">CHK199-9574</strain>
    </source>
</reference>
<dbReference type="Pfam" id="PF02368">
    <property type="entry name" value="Big_2"/>
    <property type="match status" value="1"/>
</dbReference>